<organism evidence="4 5">
    <name type="scientific">Allosphingosinicella deserti</name>
    <dbReference type="NCBI Taxonomy" id="2116704"/>
    <lineage>
        <taxon>Bacteria</taxon>
        <taxon>Pseudomonadati</taxon>
        <taxon>Pseudomonadota</taxon>
        <taxon>Alphaproteobacteria</taxon>
        <taxon>Sphingomonadales</taxon>
        <taxon>Sphingomonadaceae</taxon>
        <taxon>Allosphingosinicella</taxon>
    </lineage>
</organism>
<keyword evidence="1 2" id="KW-0732">Signal</keyword>
<name>A0A2P7QYB4_9SPHN</name>
<feature type="domain" description="Outer membrane protein beta-barrel" evidence="3">
    <location>
        <begin position="8"/>
        <end position="161"/>
    </location>
</feature>
<accession>A0A2P7QYB4</accession>
<dbReference type="InterPro" id="IPR011250">
    <property type="entry name" value="OMP/PagP_B-barrel"/>
</dbReference>
<dbReference type="EMBL" id="PXYI01000001">
    <property type="protein sequence ID" value="PSJ42946.1"/>
    <property type="molecule type" value="Genomic_DNA"/>
</dbReference>
<protein>
    <submittedName>
        <fullName evidence="4">Porin family protein</fullName>
    </submittedName>
</protein>
<gene>
    <name evidence="4" type="ORF">C7I55_00560</name>
</gene>
<evidence type="ECO:0000313" key="4">
    <source>
        <dbReference type="EMBL" id="PSJ42946.1"/>
    </source>
</evidence>
<evidence type="ECO:0000256" key="2">
    <source>
        <dbReference type="SAM" id="SignalP"/>
    </source>
</evidence>
<dbReference type="AlphaFoldDB" id="A0A2P7QYB4"/>
<dbReference type="InterPro" id="IPR027385">
    <property type="entry name" value="Beta-barrel_OMP"/>
</dbReference>
<comment type="caution">
    <text evidence="4">The sequence shown here is derived from an EMBL/GenBank/DDBJ whole genome shotgun (WGS) entry which is preliminary data.</text>
</comment>
<evidence type="ECO:0000256" key="1">
    <source>
        <dbReference type="ARBA" id="ARBA00022729"/>
    </source>
</evidence>
<dbReference type="Gene3D" id="2.40.160.20">
    <property type="match status" value="1"/>
</dbReference>
<sequence>MKTMIPLALAAATLFAAPAYAQTSAANFAGPRVGAVVGVADDDFAGTDTFTYGANVGYDYDLGNAIVGITGEYQDSDDTGRELAIVARAGAPVGNNALLYGLAGYSNLGSGTGYHLDGVRVGAGVEVAVSPKVFVNLEQRYSNYEAGVDGFQTVAGLGFRF</sequence>
<dbReference type="OrthoDB" id="8222426at2"/>
<proteinExistence type="predicted"/>
<reference evidence="4 5" key="1">
    <citation type="submission" date="2018-03" db="EMBL/GenBank/DDBJ databases">
        <title>The draft genome of Sphingosinicella sp. GL-C-18.</title>
        <authorList>
            <person name="Liu L."/>
            <person name="Li L."/>
            <person name="Liang L."/>
            <person name="Zhang X."/>
            <person name="Wang T."/>
        </authorList>
    </citation>
    <scope>NUCLEOTIDE SEQUENCE [LARGE SCALE GENOMIC DNA]</scope>
    <source>
        <strain evidence="4 5">GL-C-18</strain>
    </source>
</reference>
<evidence type="ECO:0000259" key="3">
    <source>
        <dbReference type="Pfam" id="PF13505"/>
    </source>
</evidence>
<dbReference type="Pfam" id="PF13505">
    <property type="entry name" value="OMP_b-brl"/>
    <property type="match status" value="1"/>
</dbReference>
<feature type="chain" id="PRO_5015178486" evidence="2">
    <location>
        <begin position="22"/>
        <end position="161"/>
    </location>
</feature>
<keyword evidence="5" id="KW-1185">Reference proteome</keyword>
<feature type="signal peptide" evidence="2">
    <location>
        <begin position="1"/>
        <end position="21"/>
    </location>
</feature>
<dbReference type="Proteomes" id="UP000241167">
    <property type="component" value="Unassembled WGS sequence"/>
</dbReference>
<dbReference type="SUPFAM" id="SSF56925">
    <property type="entry name" value="OMPA-like"/>
    <property type="match status" value="1"/>
</dbReference>
<dbReference type="RefSeq" id="WP_106510962.1">
    <property type="nucleotide sequence ID" value="NZ_PXYI01000001.1"/>
</dbReference>
<evidence type="ECO:0000313" key="5">
    <source>
        <dbReference type="Proteomes" id="UP000241167"/>
    </source>
</evidence>